<sequence length="72" mass="8339">MNFCGANKQVINLTNKTKPNELSEIIRLSMYRVFRMLTFKIAPFQSSSSSLIHPLAVGNRIEYEYNIHHHST</sequence>
<keyword evidence="2" id="KW-1185">Reference proteome</keyword>
<organism evidence="1 2">
    <name type="scientific">Dermatophagoides pteronyssinus</name>
    <name type="common">European house dust mite</name>
    <dbReference type="NCBI Taxonomy" id="6956"/>
    <lineage>
        <taxon>Eukaryota</taxon>
        <taxon>Metazoa</taxon>
        <taxon>Ecdysozoa</taxon>
        <taxon>Arthropoda</taxon>
        <taxon>Chelicerata</taxon>
        <taxon>Arachnida</taxon>
        <taxon>Acari</taxon>
        <taxon>Acariformes</taxon>
        <taxon>Sarcoptiformes</taxon>
        <taxon>Astigmata</taxon>
        <taxon>Psoroptidia</taxon>
        <taxon>Analgoidea</taxon>
        <taxon>Pyroglyphidae</taxon>
        <taxon>Dermatophagoidinae</taxon>
        <taxon>Dermatophagoides</taxon>
    </lineage>
</organism>
<protein>
    <submittedName>
        <fullName evidence="1">Uncharacterized protein</fullName>
    </submittedName>
</protein>
<gene>
    <name evidence="1" type="ORF">DERP_013424</name>
</gene>
<accession>A0ABQ8JS28</accession>
<name>A0ABQ8JS28_DERPT</name>
<proteinExistence type="predicted"/>
<dbReference type="Proteomes" id="UP000887458">
    <property type="component" value="Unassembled WGS sequence"/>
</dbReference>
<evidence type="ECO:0000313" key="1">
    <source>
        <dbReference type="EMBL" id="KAH9425193.1"/>
    </source>
</evidence>
<comment type="caution">
    <text evidence="1">The sequence shown here is derived from an EMBL/GenBank/DDBJ whole genome shotgun (WGS) entry which is preliminary data.</text>
</comment>
<reference evidence="1 2" key="1">
    <citation type="journal article" date="2018" name="J. Allergy Clin. Immunol.">
        <title>High-quality assembly of Dermatophagoides pteronyssinus genome and transcriptome reveals a wide range of novel allergens.</title>
        <authorList>
            <person name="Liu X.Y."/>
            <person name="Yang K.Y."/>
            <person name="Wang M.Q."/>
            <person name="Kwok J.S."/>
            <person name="Zeng X."/>
            <person name="Yang Z."/>
            <person name="Xiao X.J."/>
            <person name="Lau C.P."/>
            <person name="Li Y."/>
            <person name="Huang Z.M."/>
            <person name="Ba J.G."/>
            <person name="Yim A.K."/>
            <person name="Ouyang C.Y."/>
            <person name="Ngai S.M."/>
            <person name="Chan T.F."/>
            <person name="Leung E.L."/>
            <person name="Liu L."/>
            <person name="Liu Z.G."/>
            <person name="Tsui S.K."/>
        </authorList>
    </citation>
    <scope>NUCLEOTIDE SEQUENCE [LARGE SCALE GENOMIC DNA]</scope>
    <source>
        <strain evidence="1">Derp</strain>
    </source>
</reference>
<reference evidence="1 2" key="2">
    <citation type="journal article" date="2022" name="Mol. Biol. Evol.">
        <title>Comparative Genomics Reveals Insights into the Divergent Evolution of Astigmatic Mites and Household Pest Adaptations.</title>
        <authorList>
            <person name="Xiong Q."/>
            <person name="Wan A.T."/>
            <person name="Liu X."/>
            <person name="Fung C.S."/>
            <person name="Xiao X."/>
            <person name="Malainual N."/>
            <person name="Hou J."/>
            <person name="Wang L."/>
            <person name="Wang M."/>
            <person name="Yang K.Y."/>
            <person name="Cui Y."/>
            <person name="Leung E.L."/>
            <person name="Nong W."/>
            <person name="Shin S.K."/>
            <person name="Au S.W."/>
            <person name="Jeong K.Y."/>
            <person name="Chew F.T."/>
            <person name="Hui J.H."/>
            <person name="Leung T.F."/>
            <person name="Tungtrongchitr A."/>
            <person name="Zhong N."/>
            <person name="Liu Z."/>
            <person name="Tsui S.K."/>
        </authorList>
    </citation>
    <scope>NUCLEOTIDE SEQUENCE [LARGE SCALE GENOMIC DNA]</scope>
    <source>
        <strain evidence="1">Derp</strain>
    </source>
</reference>
<evidence type="ECO:0000313" key="2">
    <source>
        <dbReference type="Proteomes" id="UP000887458"/>
    </source>
</evidence>
<dbReference type="EMBL" id="NJHN03000021">
    <property type="protein sequence ID" value="KAH9425193.1"/>
    <property type="molecule type" value="Genomic_DNA"/>
</dbReference>